<feature type="transmembrane region" description="Helical" evidence="1">
    <location>
        <begin position="16"/>
        <end position="34"/>
    </location>
</feature>
<evidence type="ECO:0000313" key="3">
    <source>
        <dbReference type="Proteomes" id="UP000016540"/>
    </source>
</evidence>
<dbReference type="HOGENOM" id="CLU_147303_0_0_6"/>
<accession>R8AWZ9</accession>
<keyword evidence="1" id="KW-1133">Transmembrane helix</keyword>
<keyword evidence="1" id="KW-0472">Membrane</keyword>
<proteinExistence type="predicted"/>
<evidence type="ECO:0000313" key="2">
    <source>
        <dbReference type="EMBL" id="EON90873.1"/>
    </source>
</evidence>
<dbReference type="Proteomes" id="UP000016540">
    <property type="component" value="Unassembled WGS sequence"/>
</dbReference>
<protein>
    <submittedName>
        <fullName evidence="2">Hydroxylaminobenzene mutase</fullName>
    </submittedName>
</protein>
<dbReference type="EMBL" id="ASAD01000021">
    <property type="protein sequence ID" value="EON90873.1"/>
    <property type="molecule type" value="Genomic_DNA"/>
</dbReference>
<dbReference type="OrthoDB" id="7619962at2"/>
<feature type="transmembrane region" description="Helical" evidence="1">
    <location>
        <begin position="76"/>
        <end position="100"/>
    </location>
</feature>
<keyword evidence="1" id="KW-0812">Transmembrane</keyword>
<organism evidence="2 3">
    <name type="scientific">Marinobacter lipolyticus SM19</name>
    <dbReference type="NCBI Taxonomy" id="1318628"/>
    <lineage>
        <taxon>Bacteria</taxon>
        <taxon>Pseudomonadati</taxon>
        <taxon>Pseudomonadota</taxon>
        <taxon>Gammaproteobacteria</taxon>
        <taxon>Pseudomonadales</taxon>
        <taxon>Marinobacteraceae</taxon>
        <taxon>Marinobacter</taxon>
    </lineage>
</organism>
<feature type="transmembrane region" description="Helical" evidence="1">
    <location>
        <begin position="120"/>
        <end position="144"/>
    </location>
</feature>
<dbReference type="AlphaFoldDB" id="R8AWZ9"/>
<keyword evidence="3" id="KW-1185">Reference proteome</keyword>
<dbReference type="RefSeq" id="WP_012139368.1">
    <property type="nucleotide sequence ID" value="NZ_KE007328.1"/>
</dbReference>
<name>R8AWZ9_9GAMM</name>
<dbReference type="InterPro" id="IPR058965">
    <property type="entry name" value="SOI/HabA-like"/>
</dbReference>
<dbReference type="Pfam" id="PF26512">
    <property type="entry name" value="SOI"/>
    <property type="match status" value="1"/>
</dbReference>
<evidence type="ECO:0000256" key="1">
    <source>
        <dbReference type="SAM" id="Phobius"/>
    </source>
</evidence>
<reference evidence="2 3" key="1">
    <citation type="journal article" date="2013" name="Genome Announc.">
        <title>Draft Genome Sequence of the Moderately Halophilic Bacterium Marinobacter lipolyticus Strain SM19.</title>
        <authorList>
            <person name="Papke R.T."/>
            <person name="de la Haba R.R."/>
            <person name="Infante-Dominguez C."/>
            <person name="Perez D."/>
            <person name="Sanchez-Porro C."/>
            <person name="Lapierre P."/>
            <person name="Ventosa A."/>
        </authorList>
    </citation>
    <scope>NUCLEOTIDE SEQUENCE [LARGE SCALE GENOMIC DNA]</scope>
    <source>
        <strain evidence="2 3">SM19</strain>
    </source>
</reference>
<gene>
    <name evidence="2" type="ORF">MARLIPOL_15879</name>
</gene>
<comment type="caution">
    <text evidence="2">The sequence shown here is derived from an EMBL/GenBank/DDBJ whole genome shotgun (WGS) entry which is preliminary data.</text>
</comment>
<sequence length="154" mass="16233">MNNTSLPAVANHERRLYQLGIILFLLGLLTGFLLPLMENARMGLSSHLEGIMNGVFLIVLGLIWPKLRLGPTAERITFGLAVFGTYTNWLATLAAGFMGAGAPMMPIAGAGFEGSAVQEGLITLALMSLSVAMLVVAGMVLWGVSGQGSVKRTT</sequence>
<feature type="transmembrane region" description="Helical" evidence="1">
    <location>
        <begin position="46"/>
        <end position="64"/>
    </location>
</feature>
<dbReference type="eggNOG" id="ENOG5032W5M">
    <property type="taxonomic scope" value="Bacteria"/>
</dbReference>
<dbReference type="PATRIC" id="fig|1318628.3.peg.3174"/>